<evidence type="ECO:0000256" key="1">
    <source>
        <dbReference type="ARBA" id="ARBA00003989"/>
    </source>
</evidence>
<evidence type="ECO:0000313" key="5">
    <source>
        <dbReference type="EMBL" id="GAL33241.1"/>
    </source>
</evidence>
<protein>
    <recommendedName>
        <fullName evidence="2">Curli production assembly/transport component CsgF</fullName>
    </recommendedName>
</protein>
<gene>
    <name evidence="5" type="ORF">JCM19240_1937</name>
</gene>
<keyword evidence="3 4" id="KW-0732">Signal</keyword>
<evidence type="ECO:0000256" key="3">
    <source>
        <dbReference type="ARBA" id="ARBA00022729"/>
    </source>
</evidence>
<reference evidence="5 6" key="2">
    <citation type="submission" date="2014-09" db="EMBL/GenBank/DDBJ databases">
        <authorList>
            <consortium name="NBRP consortium"/>
            <person name="Sawabe T."/>
            <person name="Meirelles P."/>
            <person name="Nakanishi M."/>
            <person name="Sayaka M."/>
            <person name="Hattori M."/>
            <person name="Ohkuma M."/>
        </authorList>
    </citation>
    <scope>NUCLEOTIDE SEQUENCE [LARGE SCALE GENOMIC DNA]</scope>
    <source>
        <strain evidence="5 6">JCM 19240</strain>
    </source>
</reference>
<dbReference type="EMBL" id="BBMT01000003">
    <property type="protein sequence ID" value="GAL33241.1"/>
    <property type="molecule type" value="Genomic_DNA"/>
</dbReference>
<sequence>MANLSSKLALLAVVATPFVHSSELVYTPINPSFGGNPLNSTILINHANAINDYSDPNASTFEFEEESALDRLASSLESRLISQLLADIGNGNTGQLETDDFFLNVVDDSGNLLVQIVDKETGESTEISVSGLNPDL</sequence>
<dbReference type="AlphaFoldDB" id="A0A090SZX0"/>
<dbReference type="Proteomes" id="UP000029224">
    <property type="component" value="Unassembled WGS sequence"/>
</dbReference>
<organism evidence="5 6">
    <name type="scientific">Vibrio maritimus</name>
    <dbReference type="NCBI Taxonomy" id="990268"/>
    <lineage>
        <taxon>Bacteria</taxon>
        <taxon>Pseudomonadati</taxon>
        <taxon>Pseudomonadota</taxon>
        <taxon>Gammaproteobacteria</taxon>
        <taxon>Vibrionales</taxon>
        <taxon>Vibrionaceae</taxon>
        <taxon>Vibrio</taxon>
    </lineage>
</organism>
<accession>A0A090SZX0</accession>
<dbReference type="OrthoDB" id="1443407at2"/>
<feature type="chain" id="PRO_5001863715" description="Curli production assembly/transport component CsgF" evidence="4">
    <location>
        <begin position="22"/>
        <end position="136"/>
    </location>
</feature>
<proteinExistence type="predicted"/>
<comment type="function">
    <text evidence="1">May be involved in the biogenesis of curli organelles.</text>
</comment>
<evidence type="ECO:0000313" key="6">
    <source>
        <dbReference type="Proteomes" id="UP000029224"/>
    </source>
</evidence>
<evidence type="ECO:0000256" key="4">
    <source>
        <dbReference type="SAM" id="SignalP"/>
    </source>
</evidence>
<comment type="caution">
    <text evidence="5">The sequence shown here is derived from an EMBL/GenBank/DDBJ whole genome shotgun (WGS) entry which is preliminary data.</text>
</comment>
<name>A0A090SZX0_9VIBR</name>
<dbReference type="InterPro" id="IPR018893">
    <property type="entry name" value="T8SS_CsgF"/>
</dbReference>
<evidence type="ECO:0000256" key="2">
    <source>
        <dbReference type="ARBA" id="ARBA00014031"/>
    </source>
</evidence>
<reference evidence="5 6" key="1">
    <citation type="submission" date="2014-09" db="EMBL/GenBank/DDBJ databases">
        <title>Vibrio maritimus JCM 19240. (C210) whole genome shotgun sequence.</title>
        <authorList>
            <person name="Sawabe T."/>
            <person name="Meirelles P."/>
            <person name="Nakanishi M."/>
            <person name="Sayaka M."/>
            <person name="Hattori M."/>
            <person name="Ohkuma M."/>
        </authorList>
    </citation>
    <scope>NUCLEOTIDE SEQUENCE [LARGE SCALE GENOMIC DNA]</scope>
    <source>
        <strain evidence="5 6">JCM 19240</strain>
    </source>
</reference>
<keyword evidence="6" id="KW-1185">Reference proteome</keyword>
<dbReference type="Pfam" id="PF10614">
    <property type="entry name" value="CsgF"/>
    <property type="match status" value="1"/>
</dbReference>
<feature type="signal peptide" evidence="4">
    <location>
        <begin position="1"/>
        <end position="21"/>
    </location>
</feature>